<dbReference type="Proteomes" id="UP001500943">
    <property type="component" value="Unassembled WGS sequence"/>
</dbReference>
<organism evidence="1 2">
    <name type="scientific">Rhodoglobus aureus</name>
    <dbReference type="NCBI Taxonomy" id="191497"/>
    <lineage>
        <taxon>Bacteria</taxon>
        <taxon>Bacillati</taxon>
        <taxon>Actinomycetota</taxon>
        <taxon>Actinomycetes</taxon>
        <taxon>Micrococcales</taxon>
        <taxon>Microbacteriaceae</taxon>
        <taxon>Rhodoglobus</taxon>
    </lineage>
</organism>
<evidence type="ECO:0008006" key="3">
    <source>
        <dbReference type="Google" id="ProtNLM"/>
    </source>
</evidence>
<gene>
    <name evidence="1" type="ORF">GCM10009655_02330</name>
</gene>
<dbReference type="EMBL" id="BAAAKW010000005">
    <property type="protein sequence ID" value="GAA1206737.1"/>
    <property type="molecule type" value="Genomic_DNA"/>
</dbReference>
<sequence length="59" mass="6302">MGSSRPDSPTEAAWASVEVFDYPGAGHLFTDSSLPAEFDAESTELLWSRVLPFCASPPA</sequence>
<evidence type="ECO:0000313" key="2">
    <source>
        <dbReference type="Proteomes" id="UP001500943"/>
    </source>
</evidence>
<protein>
    <recommendedName>
        <fullName evidence="3">Dienelactone hydrolase domain-containing protein</fullName>
    </recommendedName>
</protein>
<name>A0ABP4G6U4_9MICO</name>
<reference evidence="2" key="1">
    <citation type="journal article" date="2019" name="Int. J. Syst. Evol. Microbiol.">
        <title>The Global Catalogue of Microorganisms (GCM) 10K type strain sequencing project: providing services to taxonomists for standard genome sequencing and annotation.</title>
        <authorList>
            <consortium name="The Broad Institute Genomics Platform"/>
            <consortium name="The Broad Institute Genome Sequencing Center for Infectious Disease"/>
            <person name="Wu L."/>
            <person name="Ma J."/>
        </authorList>
    </citation>
    <scope>NUCLEOTIDE SEQUENCE [LARGE SCALE GENOMIC DNA]</scope>
    <source>
        <strain evidence="2">JCM 12762</strain>
    </source>
</reference>
<proteinExistence type="predicted"/>
<comment type="caution">
    <text evidence="1">The sequence shown here is derived from an EMBL/GenBank/DDBJ whole genome shotgun (WGS) entry which is preliminary data.</text>
</comment>
<evidence type="ECO:0000313" key="1">
    <source>
        <dbReference type="EMBL" id="GAA1206737.1"/>
    </source>
</evidence>
<keyword evidence="2" id="KW-1185">Reference proteome</keyword>
<accession>A0ABP4G6U4</accession>